<sequence length="92" mass="10571">MQTLEHEDLPASCVFVEGVLEESLAKLEKEELDYDNFVRWELAACWIQHLQDQTNADKDKKPSNEKAKNELKVEGLGTPLKTLKNNKKKKSD</sequence>
<evidence type="ECO:0000256" key="1">
    <source>
        <dbReference type="SAM" id="MobiDB-lite"/>
    </source>
</evidence>
<evidence type="ECO:0000313" key="3">
    <source>
        <dbReference type="Proteomes" id="UP000290289"/>
    </source>
</evidence>
<accession>A0A498JHB9</accession>
<dbReference type="STRING" id="3750.A0A498JHB9"/>
<name>A0A498JHB9_MALDO</name>
<gene>
    <name evidence="2" type="ORF">DVH24_042595</name>
</gene>
<organism evidence="2 3">
    <name type="scientific">Malus domestica</name>
    <name type="common">Apple</name>
    <name type="synonym">Pyrus malus</name>
    <dbReference type="NCBI Taxonomy" id="3750"/>
    <lineage>
        <taxon>Eukaryota</taxon>
        <taxon>Viridiplantae</taxon>
        <taxon>Streptophyta</taxon>
        <taxon>Embryophyta</taxon>
        <taxon>Tracheophyta</taxon>
        <taxon>Spermatophyta</taxon>
        <taxon>Magnoliopsida</taxon>
        <taxon>eudicotyledons</taxon>
        <taxon>Gunneridae</taxon>
        <taxon>Pentapetalae</taxon>
        <taxon>rosids</taxon>
        <taxon>fabids</taxon>
        <taxon>Rosales</taxon>
        <taxon>Rosaceae</taxon>
        <taxon>Amygdaloideae</taxon>
        <taxon>Maleae</taxon>
        <taxon>Malus</taxon>
    </lineage>
</organism>
<dbReference type="AlphaFoldDB" id="A0A498JHB9"/>
<dbReference type="EMBL" id="RDQH01000334">
    <property type="protein sequence ID" value="RXH92821.1"/>
    <property type="molecule type" value="Genomic_DNA"/>
</dbReference>
<protein>
    <submittedName>
        <fullName evidence="2">Uncharacterized protein</fullName>
    </submittedName>
</protein>
<proteinExistence type="predicted"/>
<reference evidence="2 3" key="1">
    <citation type="submission" date="2018-10" db="EMBL/GenBank/DDBJ databases">
        <title>A high-quality apple genome assembly.</title>
        <authorList>
            <person name="Hu J."/>
        </authorList>
    </citation>
    <scope>NUCLEOTIDE SEQUENCE [LARGE SCALE GENOMIC DNA]</scope>
    <source>
        <strain evidence="3">cv. HFTH1</strain>
        <tissue evidence="2">Young leaf</tissue>
    </source>
</reference>
<feature type="compositionally biased region" description="Basic and acidic residues" evidence="1">
    <location>
        <begin position="55"/>
        <end position="73"/>
    </location>
</feature>
<comment type="caution">
    <text evidence="2">The sequence shown here is derived from an EMBL/GenBank/DDBJ whole genome shotgun (WGS) entry which is preliminary data.</text>
</comment>
<dbReference type="Proteomes" id="UP000290289">
    <property type="component" value="Chromosome 8"/>
</dbReference>
<keyword evidence="3" id="KW-1185">Reference proteome</keyword>
<evidence type="ECO:0000313" key="2">
    <source>
        <dbReference type="EMBL" id="RXH92821.1"/>
    </source>
</evidence>
<feature type="region of interest" description="Disordered" evidence="1">
    <location>
        <begin position="53"/>
        <end position="92"/>
    </location>
</feature>